<dbReference type="SUPFAM" id="SSF82171">
    <property type="entry name" value="DPP6 N-terminal domain-like"/>
    <property type="match status" value="1"/>
</dbReference>
<reference evidence="4" key="2">
    <citation type="submission" date="2016-02" db="EMBL/GenBank/DDBJ databases">
        <title>Genome sequencing of Aspergillus luchuensis NBRC 4314.</title>
        <authorList>
            <person name="Yamada O."/>
        </authorList>
    </citation>
    <scope>NUCLEOTIDE SEQUENCE [LARGE SCALE GENOMIC DNA]</scope>
    <source>
        <strain evidence="4">RIB 2604</strain>
    </source>
</reference>
<organism evidence="3 4">
    <name type="scientific">Aspergillus kawachii</name>
    <name type="common">White koji mold</name>
    <name type="synonym">Aspergillus awamori var. kawachi</name>
    <dbReference type="NCBI Taxonomy" id="1069201"/>
    <lineage>
        <taxon>Eukaryota</taxon>
        <taxon>Fungi</taxon>
        <taxon>Dikarya</taxon>
        <taxon>Ascomycota</taxon>
        <taxon>Pezizomycotina</taxon>
        <taxon>Eurotiomycetes</taxon>
        <taxon>Eurotiomycetidae</taxon>
        <taxon>Eurotiales</taxon>
        <taxon>Aspergillaceae</taxon>
        <taxon>Aspergillus</taxon>
        <taxon>Aspergillus subgen. Circumdati</taxon>
    </lineage>
</organism>
<evidence type="ECO:0000256" key="1">
    <source>
        <dbReference type="SAM" id="MobiDB-lite"/>
    </source>
</evidence>
<dbReference type="VEuPathDB" id="FungiDB:ASPFODRAFT_187220"/>
<comment type="caution">
    <text evidence="3">The sequence shown here is derived from an EMBL/GenBank/DDBJ whole genome shotgun (WGS) entry which is preliminary data.</text>
</comment>
<feature type="region of interest" description="Disordered" evidence="1">
    <location>
        <begin position="671"/>
        <end position="705"/>
    </location>
</feature>
<dbReference type="SUPFAM" id="SSF69304">
    <property type="entry name" value="Tricorn protease N-terminal domain"/>
    <property type="match status" value="1"/>
</dbReference>
<dbReference type="Gene3D" id="2.120.10.30">
    <property type="entry name" value="TolB, C-terminal domain"/>
    <property type="match status" value="3"/>
</dbReference>
<evidence type="ECO:0000313" key="4">
    <source>
        <dbReference type="Proteomes" id="UP000075230"/>
    </source>
</evidence>
<dbReference type="Gene3D" id="2.120.10.60">
    <property type="entry name" value="Tricorn protease N-terminal domain"/>
    <property type="match status" value="1"/>
</dbReference>
<dbReference type="Pfam" id="PF07676">
    <property type="entry name" value="PD40"/>
    <property type="match status" value="6"/>
</dbReference>
<dbReference type="PANTHER" id="PTHR32161:SF8">
    <property type="entry name" value="DPP6 N-TERMINAL DOMAIN-LIKE PROTEIN"/>
    <property type="match status" value="1"/>
</dbReference>
<dbReference type="Proteomes" id="UP000075230">
    <property type="component" value="Unassembled WGS sequence"/>
</dbReference>
<gene>
    <name evidence="3" type="ORF">RIB2604_02008740</name>
</gene>
<evidence type="ECO:0000256" key="2">
    <source>
        <dbReference type="SAM" id="SignalP"/>
    </source>
</evidence>
<keyword evidence="2" id="KW-0732">Signal</keyword>
<proteinExistence type="predicted"/>
<feature type="signal peptide" evidence="2">
    <location>
        <begin position="1"/>
        <end position="24"/>
    </location>
</feature>
<name>A0A146FLU4_ASPKA</name>
<feature type="chain" id="PRO_5007524037" evidence="2">
    <location>
        <begin position="25"/>
        <end position="705"/>
    </location>
</feature>
<reference evidence="3 4" key="1">
    <citation type="journal article" date="2016" name="DNA Res.">
        <title>Genome sequence of Aspergillus luchuensis NBRC 4314.</title>
        <authorList>
            <person name="Yamada O."/>
            <person name="Machida M."/>
            <person name="Hosoyama A."/>
            <person name="Goto M."/>
            <person name="Takahashi T."/>
            <person name="Futagami T."/>
            <person name="Yamagata Y."/>
            <person name="Takeuchi M."/>
            <person name="Kobayashi T."/>
            <person name="Koike H."/>
            <person name="Abe K."/>
            <person name="Asai K."/>
            <person name="Arita M."/>
            <person name="Fujita N."/>
            <person name="Fukuda K."/>
            <person name="Higa K."/>
            <person name="Horikawa H."/>
            <person name="Ishikawa T."/>
            <person name="Jinno K."/>
            <person name="Kato Y."/>
            <person name="Kirimura K."/>
            <person name="Mizutani O."/>
            <person name="Nakasone K."/>
            <person name="Sano M."/>
            <person name="Shiraishi Y."/>
            <person name="Tsukahara M."/>
            <person name="Gomi K."/>
        </authorList>
    </citation>
    <scope>NUCLEOTIDE SEQUENCE [LARGE SCALE GENOMIC DNA]</scope>
    <source>
        <strain evidence="3 4">RIB 2604</strain>
    </source>
</reference>
<accession>A0A146FLU4</accession>
<dbReference type="AlphaFoldDB" id="A0A146FLU4"/>
<sequence>MFVSKTWAWLALATATLVSGASHAEDHSRREATSGTKLGTFLHNRISPNYSELYIAEPDGSNEKLLLGSNTVYDFRASWSPDAKHVYFTSERRGDGQADIYRVAINGTSTEGAEIEEVALSPGVDDSASISPDGKMLAFATSRYNQTSQIMLMVLETGSLKNLTLIPGISEAANSSLPNGYFKPTWSPDGEWIVFTSDRNTPWRGHSDGSGWEHTQELSIYAARPNGTDFRLVSSRSNYTQGSPRFSPNGKRLVFYEMLTEDTYNGRLQPELLEGSYLNTSIVSIDFATGGDRIVHATGDGTKISPSFVTDDVIGYVMKESASNGIYYTSISGKNYTQYQTIPMNTMTPAIRSPAWSPDGKYIIYEKQGPTGGSTSTSKTQYSPLWSFDPDWDYRFTDVFPMAKRGGCPMMAMSQQMEGVAESNLMRLQMNGTDQVTLFETKKGMINPSIAEGFNARAYQGNWGPNDTNITFGYGAYFVGRQSSPGFIFSVTPEGTGVTLLAGNNITNYGFPSYNHDGTQVVFRTWPGTASNGTTIGTTGLAIVDLPSRQVTQLTTEWDNLPAFSPDGKKILFTRRTNLDNIGDNYDIFTMNPDGSELTKLTPSIASDAHAVWTQDGRILYSTAMFGFQQEAPLYDDSMQPYAIIVLMEADGSNKTVLSNTVLIETTVKSNLGRTKKPEPGTTRKWSDKRAGRISRHGLINQPPH</sequence>
<dbReference type="InterPro" id="IPR011659">
    <property type="entry name" value="WD40"/>
</dbReference>
<dbReference type="EMBL" id="BCWF01000020">
    <property type="protein sequence ID" value="GAT26292.1"/>
    <property type="molecule type" value="Genomic_DNA"/>
</dbReference>
<protein>
    <submittedName>
        <fullName evidence="3">Tat pathway signal sequence domain-containing protein</fullName>
    </submittedName>
</protein>
<dbReference type="PANTHER" id="PTHR32161">
    <property type="entry name" value="DPP6 N-TERMINAL DOMAIN-LIKE PROTEIN"/>
    <property type="match status" value="1"/>
</dbReference>
<evidence type="ECO:0000313" key="3">
    <source>
        <dbReference type="EMBL" id="GAT26292.1"/>
    </source>
</evidence>
<dbReference type="InterPro" id="IPR011042">
    <property type="entry name" value="6-blade_b-propeller_TolB-like"/>
</dbReference>